<keyword evidence="2" id="KW-1185">Reference proteome</keyword>
<dbReference type="Proteomes" id="UP000826550">
    <property type="component" value="Chromosome"/>
</dbReference>
<protein>
    <submittedName>
        <fullName evidence="1">Uncharacterized protein</fullName>
    </submittedName>
</protein>
<evidence type="ECO:0000313" key="1">
    <source>
        <dbReference type="EMBL" id="QYN52078.1"/>
    </source>
</evidence>
<organism evidence="1 2">
    <name type="scientific">Lactobacillus panisapium</name>
    <dbReference type="NCBI Taxonomy" id="2012495"/>
    <lineage>
        <taxon>Bacteria</taxon>
        <taxon>Bacillati</taxon>
        <taxon>Bacillota</taxon>
        <taxon>Bacilli</taxon>
        <taxon>Lactobacillales</taxon>
        <taxon>Lactobacillaceae</taxon>
        <taxon>Lactobacillus</taxon>
    </lineage>
</organism>
<gene>
    <name evidence="1" type="ORF">GYM71_00965</name>
</gene>
<proteinExistence type="predicted"/>
<name>A0ABX8W7F5_9LACO</name>
<accession>A0ABX8W7F5</accession>
<sequence length="107" mass="11847">MEKKPPTAYGGFANHGIHTSSVNPHITISLGTNGKYRLFKNGREFDSGTYENPNDNACVLKPSNKTDGVIVLSNQKSYLYYPAIKKKLLVINKLPGETPIEPLKIDK</sequence>
<reference evidence="1 2" key="1">
    <citation type="submission" date="2020-01" db="EMBL/GenBank/DDBJ databases">
        <title>Vast differences in strain-level diversity in the gut microbiota of two closely related honey bee species.</title>
        <authorList>
            <person name="Ellegaard K.M."/>
            <person name="Suenami S."/>
            <person name="Miyazaki R."/>
            <person name="Engel P."/>
        </authorList>
    </citation>
    <scope>NUCLEOTIDE SEQUENCE [LARGE SCALE GENOMIC DNA]</scope>
    <source>
        <strain evidence="1 2">ESL0416</strain>
    </source>
</reference>
<evidence type="ECO:0000313" key="2">
    <source>
        <dbReference type="Proteomes" id="UP000826550"/>
    </source>
</evidence>
<dbReference type="RefSeq" id="WP_220220573.1">
    <property type="nucleotide sequence ID" value="NZ_CP048268.1"/>
</dbReference>
<dbReference type="EMBL" id="CP048268">
    <property type="protein sequence ID" value="QYN52078.1"/>
    <property type="molecule type" value="Genomic_DNA"/>
</dbReference>